<proteinExistence type="inferred from homology"/>
<dbReference type="InterPro" id="IPR050272">
    <property type="entry name" value="Isochorismatase-like_hydrls"/>
</dbReference>
<protein>
    <submittedName>
        <fullName evidence="4">Isochorismatase family protein</fullName>
    </submittedName>
</protein>
<evidence type="ECO:0000259" key="3">
    <source>
        <dbReference type="Pfam" id="PF00857"/>
    </source>
</evidence>
<reference evidence="4 5" key="1">
    <citation type="submission" date="2016-04" db="EMBL/GenBank/DDBJ databases">
        <title>A degradative enzymes factory behind the ericoid mycorrhizal symbiosis.</title>
        <authorList>
            <consortium name="DOE Joint Genome Institute"/>
            <person name="Martino E."/>
            <person name="Morin E."/>
            <person name="Grelet G."/>
            <person name="Kuo A."/>
            <person name="Kohler A."/>
            <person name="Daghino S."/>
            <person name="Barry K."/>
            <person name="Choi C."/>
            <person name="Cichocki N."/>
            <person name="Clum A."/>
            <person name="Copeland A."/>
            <person name="Hainaut M."/>
            <person name="Haridas S."/>
            <person name="Labutti K."/>
            <person name="Lindquist E."/>
            <person name="Lipzen A."/>
            <person name="Khouja H.-R."/>
            <person name="Murat C."/>
            <person name="Ohm R."/>
            <person name="Olson A."/>
            <person name="Spatafora J."/>
            <person name="Veneault-Fourrey C."/>
            <person name="Henrissat B."/>
            <person name="Grigoriev I."/>
            <person name="Martin F."/>
            <person name="Perotto S."/>
        </authorList>
    </citation>
    <scope>NUCLEOTIDE SEQUENCE [LARGE SCALE GENOMIC DNA]</scope>
    <source>
        <strain evidence="4 5">E</strain>
    </source>
</reference>
<keyword evidence="5" id="KW-1185">Reference proteome</keyword>
<dbReference type="CDD" id="cd00431">
    <property type="entry name" value="cysteine_hydrolases"/>
    <property type="match status" value="1"/>
</dbReference>
<dbReference type="InterPro" id="IPR000868">
    <property type="entry name" value="Isochorismatase-like_dom"/>
</dbReference>
<evidence type="ECO:0000313" key="5">
    <source>
        <dbReference type="Proteomes" id="UP000235371"/>
    </source>
</evidence>
<comment type="similarity">
    <text evidence="1">Belongs to the isochorismatase family.</text>
</comment>
<dbReference type="STRING" id="1095630.A0A2J6SW99"/>
<feature type="domain" description="Isochorismatase-like" evidence="3">
    <location>
        <begin position="23"/>
        <end position="220"/>
    </location>
</feature>
<evidence type="ECO:0000313" key="4">
    <source>
        <dbReference type="EMBL" id="PMD55060.1"/>
    </source>
</evidence>
<dbReference type="Pfam" id="PF00857">
    <property type="entry name" value="Isochorismatase"/>
    <property type="match status" value="1"/>
</dbReference>
<evidence type="ECO:0000256" key="1">
    <source>
        <dbReference type="ARBA" id="ARBA00006336"/>
    </source>
</evidence>
<dbReference type="GO" id="GO:0016787">
    <property type="term" value="F:hydrolase activity"/>
    <property type="evidence" value="ECO:0007669"/>
    <property type="project" value="UniProtKB-KW"/>
</dbReference>
<dbReference type="RefSeq" id="XP_024731964.1">
    <property type="nucleotide sequence ID" value="XM_024875533.1"/>
</dbReference>
<dbReference type="AlphaFoldDB" id="A0A2J6SW99"/>
<evidence type="ECO:0000256" key="2">
    <source>
        <dbReference type="ARBA" id="ARBA00022801"/>
    </source>
</evidence>
<sequence length="247" mass="27084">MDSNIEASPYKWPHDSSFNTKTTALVVIDMQKDFCSPGGYMEYQQYDITPARKIIPRIQDLLTAFRSHGFPIYHTREGHRPDLSTLSSRELHRSRNNASGLGIGDKGPMGRLLIRGEKGHDIVDELYPFDGENVIDKPGRSAFQHTELRLMLSIKGIRNLVICGVTTDVCVHSTLREANDNGFDCVLVEDCAAASTGPLHEFAVESIKEEGGIFGAVTTSDKILAALGVGPDEKVNGAPKEVVKSEV</sequence>
<keyword evidence="2" id="KW-0378">Hydrolase</keyword>
<dbReference type="OrthoDB" id="167809at2759"/>
<dbReference type="InterPro" id="IPR036380">
    <property type="entry name" value="Isochorismatase-like_sf"/>
</dbReference>
<dbReference type="PANTHER" id="PTHR43540">
    <property type="entry name" value="PEROXYUREIDOACRYLATE/UREIDOACRYLATE AMIDOHYDROLASE-RELATED"/>
    <property type="match status" value="1"/>
</dbReference>
<dbReference type="InParanoid" id="A0A2J6SW99"/>
<dbReference type="GeneID" id="36583613"/>
<organism evidence="4 5">
    <name type="scientific">Hyaloscypha bicolor E</name>
    <dbReference type="NCBI Taxonomy" id="1095630"/>
    <lineage>
        <taxon>Eukaryota</taxon>
        <taxon>Fungi</taxon>
        <taxon>Dikarya</taxon>
        <taxon>Ascomycota</taxon>
        <taxon>Pezizomycotina</taxon>
        <taxon>Leotiomycetes</taxon>
        <taxon>Helotiales</taxon>
        <taxon>Hyaloscyphaceae</taxon>
        <taxon>Hyaloscypha</taxon>
        <taxon>Hyaloscypha bicolor</taxon>
    </lineage>
</organism>
<dbReference type="Proteomes" id="UP000235371">
    <property type="component" value="Unassembled WGS sequence"/>
</dbReference>
<dbReference type="SUPFAM" id="SSF52499">
    <property type="entry name" value="Isochorismatase-like hydrolases"/>
    <property type="match status" value="1"/>
</dbReference>
<dbReference type="PANTHER" id="PTHR43540:SF9">
    <property type="entry name" value="FAMILY HYDROLASE, PUTATIVE (AFU_ORTHOLOGUE AFUA_2G08700)-RELATED"/>
    <property type="match status" value="1"/>
</dbReference>
<dbReference type="Gene3D" id="3.40.50.850">
    <property type="entry name" value="Isochorismatase-like"/>
    <property type="match status" value="1"/>
</dbReference>
<dbReference type="EMBL" id="KZ613856">
    <property type="protein sequence ID" value="PMD55060.1"/>
    <property type="molecule type" value="Genomic_DNA"/>
</dbReference>
<name>A0A2J6SW99_9HELO</name>
<accession>A0A2J6SW99</accession>
<gene>
    <name evidence="4" type="ORF">K444DRAFT_538375</name>
</gene>